<dbReference type="InterPro" id="IPR001300">
    <property type="entry name" value="Peptidase_C2_calpain_cat"/>
</dbReference>
<dbReference type="GO" id="GO:0006508">
    <property type="term" value="P:proteolysis"/>
    <property type="evidence" value="ECO:0007669"/>
    <property type="project" value="InterPro"/>
</dbReference>
<evidence type="ECO:0000313" key="5">
    <source>
        <dbReference type="Proteomes" id="UP000887572"/>
    </source>
</evidence>
<reference evidence="6" key="1">
    <citation type="submission" date="2022-11" db="UniProtKB">
        <authorList>
            <consortium name="WormBaseParasite"/>
        </authorList>
    </citation>
    <scope>IDENTIFICATION</scope>
</reference>
<protein>
    <submittedName>
        <fullName evidence="6">Calpain catalytic domain-containing protein</fullName>
    </submittedName>
</protein>
<proteinExistence type="inferred from homology"/>
<comment type="caution">
    <text evidence="3">Lacks conserved residue(s) required for the propagation of feature annotation.</text>
</comment>
<dbReference type="WBParaSite" id="Gr19_v10_g12790.t1">
    <property type="protein sequence ID" value="Gr19_v10_g12790.t1"/>
    <property type="gene ID" value="Gr19_v10_g12790"/>
</dbReference>
<sequence length="171" mass="18739">MRGPGIPCGQQRPLFPKRSGDHSLVWPHELTAQPQFVNVNPQIFDAKSPIGRCWLLSAIAVLSTRPELFFRVVPPDQGFTHDYAGIFISKFGNMDGGKISSLMTDCHEILAGSCYTSCHRAHPCTLWGYAALNGGSIRNPLANLTGVTEPVIKDANAVSIRSKRQHSRRTG</sequence>
<dbReference type="InterPro" id="IPR022684">
    <property type="entry name" value="Calpain_cysteine_protease"/>
</dbReference>
<organism evidence="5 6">
    <name type="scientific">Globodera rostochiensis</name>
    <name type="common">Golden nematode worm</name>
    <name type="synonym">Heterodera rostochiensis</name>
    <dbReference type="NCBI Taxonomy" id="31243"/>
    <lineage>
        <taxon>Eukaryota</taxon>
        <taxon>Metazoa</taxon>
        <taxon>Ecdysozoa</taxon>
        <taxon>Nematoda</taxon>
        <taxon>Chromadorea</taxon>
        <taxon>Rhabditida</taxon>
        <taxon>Tylenchina</taxon>
        <taxon>Tylenchomorpha</taxon>
        <taxon>Tylenchoidea</taxon>
        <taxon>Heteroderidae</taxon>
        <taxon>Heteroderinae</taxon>
        <taxon>Globodera</taxon>
    </lineage>
</organism>
<dbReference type="InterPro" id="IPR038765">
    <property type="entry name" value="Papain-like_cys_pep_sf"/>
</dbReference>
<evidence type="ECO:0000256" key="1">
    <source>
        <dbReference type="ARBA" id="ARBA00007623"/>
    </source>
</evidence>
<dbReference type="SUPFAM" id="SSF54001">
    <property type="entry name" value="Cysteine proteinases"/>
    <property type="match status" value="1"/>
</dbReference>
<evidence type="ECO:0000259" key="4">
    <source>
        <dbReference type="PROSITE" id="PS50203"/>
    </source>
</evidence>
<feature type="domain" description="Calpain catalytic" evidence="4">
    <location>
        <begin position="27"/>
        <end position="91"/>
    </location>
</feature>
<keyword evidence="5" id="KW-1185">Reference proteome</keyword>
<comment type="similarity">
    <text evidence="1">Belongs to the peptidase C2 family.</text>
</comment>
<dbReference type="PANTHER" id="PTHR10183">
    <property type="entry name" value="CALPAIN"/>
    <property type="match status" value="1"/>
</dbReference>
<dbReference type="PROSITE" id="PS50203">
    <property type="entry name" value="CALPAIN_CAT"/>
    <property type="match status" value="1"/>
</dbReference>
<dbReference type="GO" id="GO:0004198">
    <property type="term" value="F:calcium-dependent cysteine-type endopeptidase activity"/>
    <property type="evidence" value="ECO:0007669"/>
    <property type="project" value="InterPro"/>
</dbReference>
<dbReference type="AlphaFoldDB" id="A0A914H1H4"/>
<feature type="active site" evidence="2">
    <location>
        <position position="53"/>
    </location>
</feature>
<accession>A0A914H1H4</accession>
<evidence type="ECO:0000256" key="2">
    <source>
        <dbReference type="PIRSR" id="PIRSR622684-1"/>
    </source>
</evidence>
<dbReference type="GO" id="GO:0005737">
    <property type="term" value="C:cytoplasm"/>
    <property type="evidence" value="ECO:0007669"/>
    <property type="project" value="TreeGrafter"/>
</dbReference>
<dbReference type="Proteomes" id="UP000887572">
    <property type="component" value="Unplaced"/>
</dbReference>
<evidence type="ECO:0000256" key="3">
    <source>
        <dbReference type="PROSITE-ProRule" id="PRU00239"/>
    </source>
</evidence>
<name>A0A914H1H4_GLORO</name>
<dbReference type="PANTHER" id="PTHR10183:SF433">
    <property type="entry name" value="CALPAIN-A-RELATED"/>
    <property type="match status" value="1"/>
</dbReference>
<dbReference type="Pfam" id="PF00648">
    <property type="entry name" value="Peptidase_C2"/>
    <property type="match status" value="1"/>
</dbReference>
<evidence type="ECO:0000313" key="6">
    <source>
        <dbReference type="WBParaSite" id="Gr19_v10_g12790.t1"/>
    </source>
</evidence>